<proteinExistence type="predicted"/>
<comment type="caution">
    <text evidence="1">The sequence shown here is derived from an EMBL/GenBank/DDBJ whole genome shotgun (WGS) entry which is preliminary data.</text>
</comment>
<reference evidence="1 2" key="1">
    <citation type="submission" date="2018-02" db="EMBL/GenBank/DDBJ databases">
        <title>Subsurface microbial communities from deep shales in Ohio and West Virginia, USA.</title>
        <authorList>
            <person name="Wrighton K."/>
        </authorList>
    </citation>
    <scope>NUCLEOTIDE SEQUENCE [LARGE SCALE GENOMIC DNA]</scope>
    <source>
        <strain evidence="1 2">OWC-DMM</strain>
    </source>
</reference>
<dbReference type="Proteomes" id="UP000240010">
    <property type="component" value="Unassembled WGS sequence"/>
</dbReference>
<organism evidence="1 2">
    <name type="scientific">Methylobacter tundripaludum</name>
    <dbReference type="NCBI Taxonomy" id="173365"/>
    <lineage>
        <taxon>Bacteria</taxon>
        <taxon>Pseudomonadati</taxon>
        <taxon>Pseudomonadota</taxon>
        <taxon>Gammaproteobacteria</taxon>
        <taxon>Methylococcales</taxon>
        <taxon>Methylococcaceae</taxon>
        <taxon>Methylobacter</taxon>
    </lineage>
</organism>
<dbReference type="EMBL" id="PTIZ01000004">
    <property type="protein sequence ID" value="PPK76051.1"/>
    <property type="molecule type" value="Genomic_DNA"/>
</dbReference>
<gene>
    <name evidence="1" type="ORF">B0F87_104141</name>
</gene>
<dbReference type="RefSeq" id="WP_104428562.1">
    <property type="nucleotide sequence ID" value="NZ_PTIZ01000004.1"/>
</dbReference>
<evidence type="ECO:0000313" key="2">
    <source>
        <dbReference type="Proteomes" id="UP000240010"/>
    </source>
</evidence>
<protein>
    <submittedName>
        <fullName evidence="1">Uncharacterized protein</fullName>
    </submittedName>
</protein>
<sequence>MHDVWERKVLNELQEDMKRVIGLVIKGILASKAETCADYFEQPEEHYKINRYRRIYQEINSAVPVNLFPYIGLTKELERLVDGTADVGRAVRAFPDA</sequence>
<evidence type="ECO:0000313" key="1">
    <source>
        <dbReference type="EMBL" id="PPK76051.1"/>
    </source>
</evidence>
<dbReference type="AlphaFoldDB" id="A0A2S6HF86"/>
<name>A0A2S6HF86_9GAMM</name>
<accession>A0A2S6HF86</accession>